<comment type="subcellular location">
    <subcellularLocation>
        <location evidence="1">Cell membrane</location>
        <topology evidence="1">Multi-pass membrane protein</topology>
    </subcellularLocation>
</comment>
<dbReference type="SUPFAM" id="SSF81321">
    <property type="entry name" value="Family A G protein-coupled receptor-like"/>
    <property type="match status" value="1"/>
</dbReference>
<keyword evidence="5" id="KW-0297">G-protein coupled receptor</keyword>
<evidence type="ECO:0000256" key="4">
    <source>
        <dbReference type="ARBA" id="ARBA00022989"/>
    </source>
</evidence>
<dbReference type="PANTHER" id="PTHR24233:SF11">
    <property type="entry name" value="P2Y PURINOCEPTOR 14-LIKE"/>
    <property type="match status" value="1"/>
</dbReference>
<sequence length="166" mass="19424">MFFYCITSRRVLQAQQRQCASSSSKKFLRSQRKMLVLVCILCICFIPYHLVRLPYTFLQQQCSLVQVFYYPLQLTTVVSVLNVCLDPLVYFIFCKNFRLHMRLGNFRVGSQEVNNARRSVEEQLRTMNINKDLSLSSTSRLTAFIGYTDACRHGWFSMFPKQVMTG</sequence>
<evidence type="ECO:0000256" key="9">
    <source>
        <dbReference type="SAM" id="Phobius"/>
    </source>
</evidence>
<evidence type="ECO:0000259" key="10">
    <source>
        <dbReference type="PROSITE" id="PS50262"/>
    </source>
</evidence>
<keyword evidence="7" id="KW-0675">Receptor</keyword>
<keyword evidence="8" id="KW-0807">Transducer</keyword>
<dbReference type="Gene3D" id="1.20.1070.10">
    <property type="entry name" value="Rhodopsin 7-helix transmembrane proteins"/>
    <property type="match status" value="1"/>
</dbReference>
<evidence type="ECO:0000256" key="7">
    <source>
        <dbReference type="ARBA" id="ARBA00023170"/>
    </source>
</evidence>
<keyword evidence="2" id="KW-1003">Cell membrane</keyword>
<dbReference type="PANTHER" id="PTHR24233">
    <property type="entry name" value="P2Y PURINOCEPTOR-RELATED G-PROTEIN COUPLED RECEPTOR"/>
    <property type="match status" value="1"/>
</dbReference>
<keyword evidence="12" id="KW-1185">Reference proteome</keyword>
<feature type="transmembrane region" description="Helical" evidence="9">
    <location>
        <begin position="71"/>
        <end position="93"/>
    </location>
</feature>
<dbReference type="InterPro" id="IPR017452">
    <property type="entry name" value="GPCR_Rhodpsn_7TM"/>
</dbReference>
<keyword evidence="3 9" id="KW-0812">Transmembrane</keyword>
<name>A0ABV0MZH4_9TELE</name>
<dbReference type="EMBL" id="JAHRIO010014736">
    <property type="protein sequence ID" value="MEQ2163452.1"/>
    <property type="molecule type" value="Genomic_DNA"/>
</dbReference>
<evidence type="ECO:0000256" key="2">
    <source>
        <dbReference type="ARBA" id="ARBA00022475"/>
    </source>
</evidence>
<protein>
    <recommendedName>
        <fullName evidence="10">G-protein coupled receptors family 1 profile domain-containing protein</fullName>
    </recommendedName>
</protein>
<comment type="caution">
    <text evidence="11">The sequence shown here is derived from an EMBL/GenBank/DDBJ whole genome shotgun (WGS) entry which is preliminary data.</text>
</comment>
<evidence type="ECO:0000313" key="11">
    <source>
        <dbReference type="EMBL" id="MEQ2163452.1"/>
    </source>
</evidence>
<evidence type="ECO:0000256" key="3">
    <source>
        <dbReference type="ARBA" id="ARBA00022692"/>
    </source>
</evidence>
<dbReference type="InterPro" id="IPR000276">
    <property type="entry name" value="GPCR_Rhodpsn"/>
</dbReference>
<keyword evidence="4 9" id="KW-1133">Transmembrane helix</keyword>
<evidence type="ECO:0000313" key="12">
    <source>
        <dbReference type="Proteomes" id="UP001476798"/>
    </source>
</evidence>
<evidence type="ECO:0000256" key="8">
    <source>
        <dbReference type="ARBA" id="ARBA00023224"/>
    </source>
</evidence>
<reference evidence="11 12" key="1">
    <citation type="submission" date="2021-06" db="EMBL/GenBank/DDBJ databases">
        <authorList>
            <person name="Palmer J.M."/>
        </authorList>
    </citation>
    <scope>NUCLEOTIDE SEQUENCE [LARGE SCALE GENOMIC DNA]</scope>
    <source>
        <strain evidence="11 12">GA_2019</strain>
        <tissue evidence="11">Muscle</tissue>
    </source>
</reference>
<accession>A0ABV0MZH4</accession>
<organism evidence="11 12">
    <name type="scientific">Goodea atripinnis</name>
    <dbReference type="NCBI Taxonomy" id="208336"/>
    <lineage>
        <taxon>Eukaryota</taxon>
        <taxon>Metazoa</taxon>
        <taxon>Chordata</taxon>
        <taxon>Craniata</taxon>
        <taxon>Vertebrata</taxon>
        <taxon>Euteleostomi</taxon>
        <taxon>Actinopterygii</taxon>
        <taxon>Neopterygii</taxon>
        <taxon>Teleostei</taxon>
        <taxon>Neoteleostei</taxon>
        <taxon>Acanthomorphata</taxon>
        <taxon>Ovalentaria</taxon>
        <taxon>Atherinomorphae</taxon>
        <taxon>Cyprinodontiformes</taxon>
        <taxon>Goodeidae</taxon>
        <taxon>Goodea</taxon>
    </lineage>
</organism>
<dbReference type="Pfam" id="PF00001">
    <property type="entry name" value="7tm_1"/>
    <property type="match status" value="1"/>
</dbReference>
<dbReference type="PROSITE" id="PS50262">
    <property type="entry name" value="G_PROTEIN_RECEP_F1_2"/>
    <property type="match status" value="1"/>
</dbReference>
<gene>
    <name evidence="11" type="ORF">GOODEAATRI_030293</name>
</gene>
<feature type="domain" description="G-protein coupled receptors family 1 profile" evidence="10">
    <location>
        <begin position="1"/>
        <end position="90"/>
    </location>
</feature>
<evidence type="ECO:0000256" key="5">
    <source>
        <dbReference type="ARBA" id="ARBA00023040"/>
    </source>
</evidence>
<dbReference type="Proteomes" id="UP001476798">
    <property type="component" value="Unassembled WGS sequence"/>
</dbReference>
<proteinExistence type="predicted"/>
<feature type="transmembrane region" description="Helical" evidence="9">
    <location>
        <begin position="34"/>
        <end position="51"/>
    </location>
</feature>
<dbReference type="PRINTS" id="PR00237">
    <property type="entry name" value="GPCRRHODOPSN"/>
</dbReference>
<keyword evidence="6 9" id="KW-0472">Membrane</keyword>
<evidence type="ECO:0000256" key="1">
    <source>
        <dbReference type="ARBA" id="ARBA00004651"/>
    </source>
</evidence>
<evidence type="ECO:0000256" key="6">
    <source>
        <dbReference type="ARBA" id="ARBA00023136"/>
    </source>
</evidence>